<proteinExistence type="predicted"/>
<dbReference type="Gene3D" id="2.120.10.30">
    <property type="entry name" value="TolB, C-terminal domain"/>
    <property type="match status" value="1"/>
</dbReference>
<dbReference type="PROSITE" id="PS50005">
    <property type="entry name" value="TPR"/>
    <property type="match status" value="1"/>
</dbReference>
<evidence type="ECO:0000256" key="3">
    <source>
        <dbReference type="SAM" id="SignalP"/>
    </source>
</evidence>
<dbReference type="InterPro" id="IPR019734">
    <property type="entry name" value="TPR_rpt"/>
</dbReference>
<keyword evidence="1" id="KW-0802">TPR repeat</keyword>
<feature type="compositionally biased region" description="Basic and acidic residues" evidence="2">
    <location>
        <begin position="522"/>
        <end position="533"/>
    </location>
</feature>
<organism evidence="5 6">
    <name type="scientific">Tenuifilum thalassicum</name>
    <dbReference type="NCBI Taxonomy" id="2590900"/>
    <lineage>
        <taxon>Bacteria</taxon>
        <taxon>Pseudomonadati</taxon>
        <taxon>Bacteroidota</taxon>
        <taxon>Bacteroidia</taxon>
        <taxon>Bacteroidales</taxon>
        <taxon>Tenuifilaceae</taxon>
        <taxon>Tenuifilum</taxon>
    </lineage>
</organism>
<reference evidence="5 6" key="1">
    <citation type="submission" date="2019-07" db="EMBL/GenBank/DDBJ databases">
        <title>Thalassofilum flectens gen. nov., sp. nov., a novel moderate thermophilic anaerobe from a shallow sea hot spring in Kunashir Island (Russia), representing a new family in the order Bacteroidales, and proposal of Thalassofilacea fam. nov.</title>
        <authorList>
            <person name="Kochetkova T.V."/>
            <person name="Podosokorskaya O.A."/>
            <person name="Novikov A."/>
            <person name="Elcheninov A.G."/>
            <person name="Toshchakov S.V."/>
            <person name="Kublanov I.V."/>
        </authorList>
    </citation>
    <scope>NUCLEOTIDE SEQUENCE [LARGE SCALE GENOMIC DNA]</scope>
    <source>
        <strain evidence="5 6">38-H</strain>
    </source>
</reference>
<accession>A0A7D3Y071</accession>
<evidence type="ECO:0000313" key="6">
    <source>
        <dbReference type="Proteomes" id="UP000500961"/>
    </source>
</evidence>
<feature type="domain" description="SPOR" evidence="4">
    <location>
        <begin position="681"/>
        <end position="745"/>
    </location>
</feature>
<sequence length="749" mass="84371">MRKYICLFGFVYISFILVSPTSAQDWNTIFTYELDAEYYMAEGNFSKAADTYAKALKKFPESANLKFKIGYCLLKTPDRKSESISYLEEAVAKISDKYDAKSIKEANAPPEALYHLGMAYMVKNDFDNASRVFNEYKKHVSPDDTEATKRVNQALASCEFAKQMSKKPIGLNYSILGPEINNMYNNICPVLSGDGKTLAFTSVTAKGNKIYITTKDENGNWTKPREITRYLGSRNLTTSFLSYEGKELYLIEHGRKRSDIVVSFLQKRRWSSTVKIAKPINSKSNETHVCVTKDGNTVYFTSDRKGSLGGFDIWVSTINNGRWSDAINLGPNVNTEFDEVTPFLTPDEKYLFFSSQGHNSMGGFDIFYTNLEGSPNVKNIGYPLNTPSDETFFFPTSLTSGLIPHYSPDGYGKLDITMVDIVPQVDLKLNIMLADNAPTDKPYNVKIIEDGTQQLIESFSSKGKSQLKSKIKPGKYVVTATGKGFDEAKTNFEVPAKPDESEYQLSLVLNPVVIQQPVAQLEEPKSEIEDKQDNNQTTEDIGKTEDSHAAKQESKNSDNKEAKENIDQTEIAPKEQEQDKALPSKPTLTAAPVPRMDFNKSMATSTLAKTTYSIQLLASLHPVDYNYFNLDSISVTISPEGYYRYSIGTTDNIQEIETLQQKLRNHGYNNVWVRINREHPGYTIQFLALQKPKSIKTFEELSEVMVYRGKDGMYRYCVGKYSTPEEALTDIERIKSLGYSDAFVRVLGK</sequence>
<feature type="compositionally biased region" description="Basic and acidic residues" evidence="2">
    <location>
        <begin position="540"/>
        <end position="582"/>
    </location>
</feature>
<feature type="region of interest" description="Disordered" evidence="2">
    <location>
        <begin position="522"/>
        <end position="594"/>
    </location>
</feature>
<dbReference type="Pfam" id="PF07676">
    <property type="entry name" value="PD40"/>
    <property type="match status" value="3"/>
</dbReference>
<keyword evidence="6" id="KW-1185">Reference proteome</keyword>
<dbReference type="EMBL" id="CP041345">
    <property type="protein sequence ID" value="QKG80273.1"/>
    <property type="molecule type" value="Genomic_DNA"/>
</dbReference>
<dbReference type="Proteomes" id="UP000500961">
    <property type="component" value="Chromosome"/>
</dbReference>
<dbReference type="SMART" id="SM00028">
    <property type="entry name" value="TPR"/>
    <property type="match status" value="2"/>
</dbReference>
<dbReference type="Pfam" id="PF13174">
    <property type="entry name" value="TPR_6"/>
    <property type="match status" value="1"/>
</dbReference>
<evidence type="ECO:0000259" key="4">
    <source>
        <dbReference type="Pfam" id="PF05036"/>
    </source>
</evidence>
<name>A0A7D3Y071_9BACT</name>
<dbReference type="AlphaFoldDB" id="A0A7D3Y071"/>
<dbReference type="SUPFAM" id="SSF48452">
    <property type="entry name" value="TPR-like"/>
    <property type="match status" value="1"/>
</dbReference>
<dbReference type="RefSeq" id="WP_173074867.1">
    <property type="nucleotide sequence ID" value="NZ_CP041345.1"/>
</dbReference>
<evidence type="ECO:0000256" key="1">
    <source>
        <dbReference type="PROSITE-ProRule" id="PRU00339"/>
    </source>
</evidence>
<dbReference type="InterPro" id="IPR011042">
    <property type="entry name" value="6-blade_b-propeller_TolB-like"/>
</dbReference>
<dbReference type="SUPFAM" id="SSF82171">
    <property type="entry name" value="DPP6 N-terminal domain-like"/>
    <property type="match status" value="1"/>
</dbReference>
<dbReference type="Pfam" id="PF05036">
    <property type="entry name" value="SPOR"/>
    <property type="match status" value="1"/>
</dbReference>
<dbReference type="KEGG" id="ttz:FHG85_08360"/>
<dbReference type="GO" id="GO:0042834">
    <property type="term" value="F:peptidoglycan binding"/>
    <property type="evidence" value="ECO:0007669"/>
    <property type="project" value="InterPro"/>
</dbReference>
<dbReference type="Gene3D" id="1.25.40.10">
    <property type="entry name" value="Tetratricopeptide repeat domain"/>
    <property type="match status" value="1"/>
</dbReference>
<evidence type="ECO:0000313" key="5">
    <source>
        <dbReference type="EMBL" id="QKG80273.1"/>
    </source>
</evidence>
<dbReference type="InterPro" id="IPR007730">
    <property type="entry name" value="SPOR-like_dom"/>
</dbReference>
<keyword evidence="3" id="KW-0732">Signal</keyword>
<feature type="repeat" description="TPR" evidence="1">
    <location>
        <begin position="29"/>
        <end position="62"/>
    </location>
</feature>
<evidence type="ECO:0000256" key="2">
    <source>
        <dbReference type="SAM" id="MobiDB-lite"/>
    </source>
</evidence>
<dbReference type="InterPro" id="IPR011990">
    <property type="entry name" value="TPR-like_helical_dom_sf"/>
</dbReference>
<protein>
    <submittedName>
        <fullName evidence="5">Tetratricopeptide repeat protein</fullName>
    </submittedName>
</protein>
<feature type="signal peptide" evidence="3">
    <location>
        <begin position="1"/>
        <end position="23"/>
    </location>
</feature>
<feature type="chain" id="PRO_5029446339" evidence="3">
    <location>
        <begin position="24"/>
        <end position="749"/>
    </location>
</feature>
<gene>
    <name evidence="5" type="ORF">FHG85_08360</name>
</gene>
<dbReference type="InterPro" id="IPR011659">
    <property type="entry name" value="WD40"/>
</dbReference>